<keyword evidence="2" id="KW-1185">Reference proteome</keyword>
<proteinExistence type="predicted"/>
<organism evidence="1 2">
    <name type="scientific">Senna tora</name>
    <dbReference type="NCBI Taxonomy" id="362788"/>
    <lineage>
        <taxon>Eukaryota</taxon>
        <taxon>Viridiplantae</taxon>
        <taxon>Streptophyta</taxon>
        <taxon>Embryophyta</taxon>
        <taxon>Tracheophyta</taxon>
        <taxon>Spermatophyta</taxon>
        <taxon>Magnoliopsida</taxon>
        <taxon>eudicotyledons</taxon>
        <taxon>Gunneridae</taxon>
        <taxon>Pentapetalae</taxon>
        <taxon>rosids</taxon>
        <taxon>fabids</taxon>
        <taxon>Fabales</taxon>
        <taxon>Fabaceae</taxon>
        <taxon>Caesalpinioideae</taxon>
        <taxon>Cassia clade</taxon>
        <taxon>Senna</taxon>
    </lineage>
</organism>
<protein>
    <submittedName>
        <fullName evidence="1">Uncharacterized protein</fullName>
    </submittedName>
</protein>
<evidence type="ECO:0000313" key="1">
    <source>
        <dbReference type="EMBL" id="KAF7829561.1"/>
    </source>
</evidence>
<name>A0A834TZW1_9FABA</name>
<dbReference type="Proteomes" id="UP000634136">
    <property type="component" value="Unassembled WGS sequence"/>
</dbReference>
<evidence type="ECO:0000313" key="2">
    <source>
        <dbReference type="Proteomes" id="UP000634136"/>
    </source>
</evidence>
<accession>A0A834TZW1</accession>
<reference evidence="1" key="1">
    <citation type="submission" date="2020-09" db="EMBL/GenBank/DDBJ databases">
        <title>Genome-Enabled Discovery of Anthraquinone Biosynthesis in Senna tora.</title>
        <authorList>
            <person name="Kang S.-H."/>
            <person name="Pandey R.P."/>
            <person name="Lee C.-M."/>
            <person name="Sim J.-S."/>
            <person name="Jeong J.-T."/>
            <person name="Choi B.-S."/>
            <person name="Jung M."/>
            <person name="Ginzburg D."/>
            <person name="Zhao K."/>
            <person name="Won S.Y."/>
            <person name="Oh T.-J."/>
            <person name="Yu Y."/>
            <person name="Kim N.-H."/>
            <person name="Lee O.R."/>
            <person name="Lee T.-H."/>
            <person name="Bashyal P."/>
            <person name="Kim T.-S."/>
            <person name="Lee W.-H."/>
            <person name="Kawkins C."/>
            <person name="Kim C.-K."/>
            <person name="Kim J.S."/>
            <person name="Ahn B.O."/>
            <person name="Rhee S.Y."/>
            <person name="Sohng J.K."/>
        </authorList>
    </citation>
    <scope>NUCLEOTIDE SEQUENCE</scope>
    <source>
        <tissue evidence="1">Leaf</tissue>
    </source>
</reference>
<comment type="caution">
    <text evidence="1">The sequence shown here is derived from an EMBL/GenBank/DDBJ whole genome shotgun (WGS) entry which is preliminary data.</text>
</comment>
<sequence length="29" mass="3195">MGEEGDLKLGPINSEQRLRVARVDAQPTN</sequence>
<dbReference type="AlphaFoldDB" id="A0A834TZW1"/>
<dbReference type="EMBL" id="JAAIUW010000005">
    <property type="protein sequence ID" value="KAF7829561.1"/>
    <property type="molecule type" value="Genomic_DNA"/>
</dbReference>
<gene>
    <name evidence="1" type="ORF">G2W53_011894</name>
</gene>